<dbReference type="STRING" id="797516.HMPREF9104_02981"/>
<feature type="domain" description="Tetrapyrrole biosynthesis glutamyl-tRNA reductase dimerisation" evidence="1">
    <location>
        <begin position="1"/>
        <end position="56"/>
    </location>
</feature>
<organism evidence="2 3">
    <name type="scientific">Lentilactobacillus kisonensis F0435</name>
    <dbReference type="NCBI Taxonomy" id="797516"/>
    <lineage>
        <taxon>Bacteria</taxon>
        <taxon>Bacillati</taxon>
        <taxon>Bacillota</taxon>
        <taxon>Bacilli</taxon>
        <taxon>Lactobacillales</taxon>
        <taxon>Lactobacillaceae</taxon>
        <taxon>Lentilactobacillus</taxon>
    </lineage>
</organism>
<evidence type="ECO:0000313" key="2">
    <source>
        <dbReference type="EMBL" id="EHO47975.1"/>
    </source>
</evidence>
<evidence type="ECO:0000259" key="1">
    <source>
        <dbReference type="Pfam" id="PF00745"/>
    </source>
</evidence>
<reference evidence="2 3" key="1">
    <citation type="submission" date="2011-09" db="EMBL/GenBank/DDBJ databases">
        <authorList>
            <person name="Weinstock G."/>
            <person name="Sodergren E."/>
            <person name="Clifton S."/>
            <person name="Fulton L."/>
            <person name="Fulton B."/>
            <person name="Courtney L."/>
            <person name="Fronick C."/>
            <person name="Harrison M."/>
            <person name="Strong C."/>
            <person name="Farmer C."/>
            <person name="Delahaunty K."/>
            <person name="Markovic C."/>
            <person name="Hall O."/>
            <person name="Minx P."/>
            <person name="Tomlinson C."/>
            <person name="Mitreva M."/>
            <person name="Hou S."/>
            <person name="Chen J."/>
            <person name="Wollam A."/>
            <person name="Pepin K.H."/>
            <person name="Johnson M."/>
            <person name="Bhonagiri V."/>
            <person name="Zhang X."/>
            <person name="Suruliraj S."/>
            <person name="Warren W."/>
            <person name="Chinwalla A."/>
            <person name="Mardis E.R."/>
            <person name="Wilson R.K."/>
        </authorList>
    </citation>
    <scope>NUCLEOTIDE SEQUENCE [LARGE SCALE GENOMIC DNA]</scope>
    <source>
        <strain evidence="2 3">F0435</strain>
    </source>
</reference>
<dbReference type="Pfam" id="PF00745">
    <property type="entry name" value="GlutR_dimer"/>
    <property type="match status" value="1"/>
</dbReference>
<sequence length="62" mass="7267">MNKLPDLDEHEQKVIRKHLKSVINQMIKGPIKQVKELSVKDDANFDLEFFCDIFGLPKEDIK</sequence>
<gene>
    <name evidence="2" type="ORF">HMPREF9104_02981</name>
</gene>
<protein>
    <recommendedName>
        <fullName evidence="1">Tetrapyrrole biosynthesis glutamyl-tRNA reductase dimerisation domain-containing protein</fullName>
    </recommendedName>
</protein>
<dbReference type="InterPro" id="IPR015896">
    <property type="entry name" value="4pyrrol_synth_GluRdtase_dimer"/>
</dbReference>
<dbReference type="GO" id="GO:0008883">
    <property type="term" value="F:glutamyl-tRNA reductase activity"/>
    <property type="evidence" value="ECO:0007669"/>
    <property type="project" value="InterPro"/>
</dbReference>
<accession>H1LK35</accession>
<evidence type="ECO:0000313" key="3">
    <source>
        <dbReference type="Proteomes" id="UP000005025"/>
    </source>
</evidence>
<name>H1LK35_9LACO</name>
<dbReference type="EMBL" id="AGRJ01000248">
    <property type="protein sequence ID" value="EHO47975.1"/>
    <property type="molecule type" value="Genomic_DNA"/>
</dbReference>
<dbReference type="AlphaFoldDB" id="H1LK35"/>
<dbReference type="GO" id="GO:0050661">
    <property type="term" value="F:NADP binding"/>
    <property type="evidence" value="ECO:0007669"/>
    <property type="project" value="InterPro"/>
</dbReference>
<dbReference type="PATRIC" id="fig|797516.3.peg.2687"/>
<dbReference type="GO" id="GO:0033014">
    <property type="term" value="P:tetrapyrrole biosynthetic process"/>
    <property type="evidence" value="ECO:0007669"/>
    <property type="project" value="InterPro"/>
</dbReference>
<dbReference type="HOGENOM" id="CLU_198252_0_0_9"/>
<dbReference type="Proteomes" id="UP000005025">
    <property type="component" value="Unassembled WGS sequence"/>
</dbReference>
<proteinExistence type="predicted"/>
<comment type="caution">
    <text evidence="2">The sequence shown here is derived from an EMBL/GenBank/DDBJ whole genome shotgun (WGS) entry which is preliminary data.</text>
</comment>